<feature type="region of interest" description="Disordered" evidence="3">
    <location>
        <begin position="243"/>
        <end position="275"/>
    </location>
</feature>
<gene>
    <name evidence="6" type="ORF">Pme01_21270</name>
</gene>
<dbReference type="RefSeq" id="WP_168114534.1">
    <property type="nucleotide sequence ID" value="NZ_BOON01000018.1"/>
</dbReference>
<organism evidence="6 7">
    <name type="scientific">Planosporangium mesophilum</name>
    <dbReference type="NCBI Taxonomy" id="689768"/>
    <lineage>
        <taxon>Bacteria</taxon>
        <taxon>Bacillati</taxon>
        <taxon>Actinomycetota</taxon>
        <taxon>Actinomycetes</taxon>
        <taxon>Micromonosporales</taxon>
        <taxon>Micromonosporaceae</taxon>
        <taxon>Planosporangium</taxon>
    </lineage>
</organism>
<evidence type="ECO:0000313" key="7">
    <source>
        <dbReference type="Proteomes" id="UP000599074"/>
    </source>
</evidence>
<feature type="compositionally biased region" description="Low complexity" evidence="3">
    <location>
        <begin position="248"/>
        <end position="275"/>
    </location>
</feature>
<dbReference type="CDD" id="cd00257">
    <property type="entry name" value="beta-trefoil_FSCN-like"/>
    <property type="match status" value="1"/>
</dbReference>
<accession>A0A8J3TJI3</accession>
<evidence type="ECO:0000256" key="1">
    <source>
        <dbReference type="ARBA" id="ARBA00022729"/>
    </source>
</evidence>
<evidence type="ECO:0000256" key="2">
    <source>
        <dbReference type="ARBA" id="ARBA00023157"/>
    </source>
</evidence>
<dbReference type="Proteomes" id="UP000599074">
    <property type="component" value="Unassembled WGS sequence"/>
</dbReference>
<keyword evidence="7" id="KW-1185">Reference proteome</keyword>
<proteinExistence type="predicted"/>
<evidence type="ECO:0000256" key="4">
    <source>
        <dbReference type="SAM" id="SignalP"/>
    </source>
</evidence>
<comment type="caution">
    <text evidence="6">The sequence shown here is derived from an EMBL/GenBank/DDBJ whole genome shotgun (WGS) entry which is preliminary data.</text>
</comment>
<feature type="signal peptide" evidence="4">
    <location>
        <begin position="1"/>
        <end position="32"/>
    </location>
</feature>
<protein>
    <recommendedName>
        <fullName evidence="5">LamG-like jellyroll fold domain-containing protein</fullName>
    </recommendedName>
</protein>
<dbReference type="SUPFAM" id="SSF49899">
    <property type="entry name" value="Concanavalin A-like lectins/glucanases"/>
    <property type="match status" value="1"/>
</dbReference>
<dbReference type="Gene3D" id="2.80.10.50">
    <property type="match status" value="1"/>
</dbReference>
<dbReference type="InterPro" id="IPR010431">
    <property type="entry name" value="Fascin"/>
</dbReference>
<dbReference type="GO" id="GO:0005737">
    <property type="term" value="C:cytoplasm"/>
    <property type="evidence" value="ECO:0007669"/>
    <property type="project" value="TreeGrafter"/>
</dbReference>
<dbReference type="PANTHER" id="PTHR10551">
    <property type="entry name" value="FASCIN"/>
    <property type="match status" value="1"/>
</dbReference>
<dbReference type="InterPro" id="IPR008999">
    <property type="entry name" value="Actin-crosslinking"/>
</dbReference>
<dbReference type="GO" id="GO:0051017">
    <property type="term" value="P:actin filament bundle assembly"/>
    <property type="evidence" value="ECO:0007669"/>
    <property type="project" value="TreeGrafter"/>
</dbReference>
<dbReference type="GO" id="GO:0016477">
    <property type="term" value="P:cell migration"/>
    <property type="evidence" value="ECO:0007669"/>
    <property type="project" value="TreeGrafter"/>
</dbReference>
<keyword evidence="2" id="KW-1015">Disulfide bond</keyword>
<dbReference type="SUPFAM" id="SSF69318">
    <property type="entry name" value="Integrin alpha N-terminal domain"/>
    <property type="match status" value="1"/>
</dbReference>
<evidence type="ECO:0000256" key="3">
    <source>
        <dbReference type="SAM" id="MobiDB-lite"/>
    </source>
</evidence>
<dbReference type="Pfam" id="PF13385">
    <property type="entry name" value="Laminin_G_3"/>
    <property type="match status" value="1"/>
</dbReference>
<feature type="chain" id="PRO_5035253694" description="LamG-like jellyroll fold domain-containing protein" evidence="4">
    <location>
        <begin position="33"/>
        <end position="1371"/>
    </location>
</feature>
<dbReference type="SUPFAM" id="SSF50405">
    <property type="entry name" value="Actin-crosslinking proteins"/>
    <property type="match status" value="1"/>
</dbReference>
<dbReference type="PROSITE" id="PS51318">
    <property type="entry name" value="TAT"/>
    <property type="match status" value="1"/>
</dbReference>
<name>A0A8J3TJI3_9ACTN</name>
<dbReference type="InterPro" id="IPR006311">
    <property type="entry name" value="TAT_signal"/>
</dbReference>
<evidence type="ECO:0000313" key="6">
    <source>
        <dbReference type="EMBL" id="GII22530.1"/>
    </source>
</evidence>
<dbReference type="EMBL" id="BOON01000018">
    <property type="protein sequence ID" value="GII22530.1"/>
    <property type="molecule type" value="Genomic_DNA"/>
</dbReference>
<dbReference type="GO" id="GO:0051015">
    <property type="term" value="F:actin filament binding"/>
    <property type="evidence" value="ECO:0007669"/>
    <property type="project" value="InterPro"/>
</dbReference>
<keyword evidence="1 4" id="KW-0732">Signal</keyword>
<dbReference type="InterPro" id="IPR006558">
    <property type="entry name" value="LamG-like"/>
</dbReference>
<dbReference type="SMART" id="SM00560">
    <property type="entry name" value="LamGL"/>
    <property type="match status" value="1"/>
</dbReference>
<dbReference type="GO" id="GO:0015629">
    <property type="term" value="C:actin cytoskeleton"/>
    <property type="evidence" value="ECO:0007669"/>
    <property type="project" value="TreeGrafter"/>
</dbReference>
<dbReference type="GO" id="GO:0007163">
    <property type="term" value="P:establishment or maintenance of cell polarity"/>
    <property type="evidence" value="ECO:0007669"/>
    <property type="project" value="TreeGrafter"/>
</dbReference>
<feature type="domain" description="LamG-like jellyroll fold" evidence="5">
    <location>
        <begin position="1101"/>
        <end position="1241"/>
    </location>
</feature>
<sequence>MRSVPRRRPALRTVSAATAAAVVLAVAAPAYATPATPASPTPTPPSAAVTLTAGQALAQARSTGKAVAVDGATTPTDTLTANPNGTLTLTRSVLPTRKRTASGAWATLDATLNRNSDGSITPAVTTSALTLSGGGAGPLATMQNRGKSLAISLPMTLPTPTLAGATATYAQVLPGVDLQVTADTQGGFSEVLAVHDATAATNPALKTLSLATKATGVSVSADTAGNITADDHGRAIFTAPTPRMWDSATTTSPTTTQQAATSSAAGPGGTAHTAPIGVATTSGAINLTPDQAFLTAPNTVYPVYIDPSWTPVGATNNGWASVARRDGYPSYAATKYWGLTPAPDGRMQVGYETDDNITARTLVNFPIPLNTLYGATINSAVFNITETHSWSCTASRLNLYAPADVLTPGNATWNYWANSLGGVISWGDLAYGYSTSCPAHGIGFDVTGTIRNAVNIWKSTQTFALAAGNESDSNGWKKFLATSPTLSITYNHAPNTPTGMTTSPATECGANPPSPVGDGQVSLYTPVSDPDGGSLDVTYQLWKTSDTTKANLIPAGPLTSSSGTTAVRNVPEATLMTNADKDANGKAVITAFSWQAGVNDGIAPQAWSATCTFNFDPTRTGAPTVTPPGSTTIGTAFLYTIKPPATGTLPDSYIYQLNAAPPQTVNAKADGSVDVTITPTRFTNTLAVTSRSVGKNLGDTATVIFNSNPAATAADQDMTGDGHADLLTVGAQNGLPAGLWLGAKNTPGVGTTGVNIGANGNGVAGDNSPADFTGAQAITGHFTGSGLQDVLVYYPTGTNAGGGMVLNGNGDGSVIQAQLSGNEHTLSAGALLDINNANPLQVANAGNAAGQNLAYPDLITVNGDPTNGYYLAYYPNQNGTNNYQFPVALDPTTYPTPTGGTDWNTWTITTCQHTDGSTAMFLWNKTTGALFLWNKLAFNLNTWALTYTQYSLSSTWNQGANLALQAADINGDGTPDLWTVGANGATTAHLVSGLTGTTATITAHTPQTLITSDHTWPLSGAYDSTTNKVITSGPITTATDTTGGSNLARPSNSGNANWHTGDLYSPDAQLNIDSTGAIDAAPTGMLVGSGPNGKAIIDTNNSFTVSAWVKPINEAGVIASEDGAHSARFILWGNNPDKTWRFALATSDTTSWAYNGIAASAGSIQLGVWTHLQAVYDAPAGVMYLYVNDTLAATGKHTTTVTWPATGNIVLGSYLYNDTHQQYYAGQISNVQTWNSALKPDVLTTVSLLANANSKYVTADGAGDYPLIANRTTSGPWEQFDEVDTGDGYIALRAHANGKYVTADNAGTQPLIANRTAIGAWEKFKIINNSDGSISLLANANGQYVTAESGGGSPLIANRTTIGPWEKFFIR</sequence>
<dbReference type="InterPro" id="IPR028994">
    <property type="entry name" value="Integrin_alpha_N"/>
</dbReference>
<dbReference type="Gene3D" id="2.60.120.200">
    <property type="match status" value="1"/>
</dbReference>
<dbReference type="PANTHER" id="PTHR10551:SF9">
    <property type="entry name" value="FASCIN-2"/>
    <property type="match status" value="1"/>
</dbReference>
<reference evidence="6" key="1">
    <citation type="submission" date="2021-01" db="EMBL/GenBank/DDBJ databases">
        <title>Whole genome shotgun sequence of Planosporangium mesophilum NBRC 109066.</title>
        <authorList>
            <person name="Komaki H."/>
            <person name="Tamura T."/>
        </authorList>
    </citation>
    <scope>NUCLEOTIDE SEQUENCE</scope>
    <source>
        <strain evidence="6">NBRC 109066</strain>
    </source>
</reference>
<dbReference type="InterPro" id="IPR013320">
    <property type="entry name" value="ConA-like_dom_sf"/>
</dbReference>
<evidence type="ECO:0000259" key="5">
    <source>
        <dbReference type="SMART" id="SM00560"/>
    </source>
</evidence>